<comment type="similarity">
    <text evidence="2 7">Belongs to the peptidase M14 family.</text>
</comment>
<dbReference type="PANTHER" id="PTHR11705:SF143">
    <property type="entry name" value="SLL0236 PROTEIN"/>
    <property type="match status" value="1"/>
</dbReference>
<gene>
    <name evidence="9" type="ORF">OSB1V03_LOCUS1638</name>
</gene>
<keyword evidence="6" id="KW-0482">Metalloprotease</keyword>
<name>A0A7R9PUB4_9ACAR</name>
<dbReference type="AlphaFoldDB" id="A0A7R9PUB4"/>
<evidence type="ECO:0000256" key="2">
    <source>
        <dbReference type="ARBA" id="ARBA00005988"/>
    </source>
</evidence>
<keyword evidence="5" id="KW-0862">Zinc</keyword>
<evidence type="ECO:0000256" key="7">
    <source>
        <dbReference type="PROSITE-ProRule" id="PRU01379"/>
    </source>
</evidence>
<evidence type="ECO:0000259" key="8">
    <source>
        <dbReference type="PROSITE" id="PS52035"/>
    </source>
</evidence>
<dbReference type="Pfam" id="PF00246">
    <property type="entry name" value="Peptidase_M14"/>
    <property type="match status" value="1"/>
</dbReference>
<evidence type="ECO:0000256" key="6">
    <source>
        <dbReference type="ARBA" id="ARBA00023049"/>
    </source>
</evidence>
<keyword evidence="4" id="KW-0378">Hydrolase</keyword>
<sequence>MRSFNGIEATSFANSFANAMKATVVSSHTDWAYGSGNIKYAYTVELRDKGTYGFSLPKAQIRPTGEETSSAFIAFAKELKKEL</sequence>
<dbReference type="SUPFAM" id="SSF53187">
    <property type="entry name" value="Zn-dependent exopeptidases"/>
    <property type="match status" value="1"/>
</dbReference>
<proteinExistence type="inferred from homology"/>
<dbReference type="EMBL" id="OC855075">
    <property type="protein sequence ID" value="CAD7621163.1"/>
    <property type="molecule type" value="Genomic_DNA"/>
</dbReference>
<dbReference type="Gene3D" id="3.40.630.10">
    <property type="entry name" value="Zn peptidases"/>
    <property type="match status" value="1"/>
</dbReference>
<dbReference type="GO" id="GO:0005615">
    <property type="term" value="C:extracellular space"/>
    <property type="evidence" value="ECO:0007669"/>
    <property type="project" value="TreeGrafter"/>
</dbReference>
<keyword evidence="3" id="KW-0645">Protease</keyword>
<keyword evidence="10" id="KW-1185">Reference proteome</keyword>
<dbReference type="PANTHER" id="PTHR11705">
    <property type="entry name" value="PROTEASE FAMILY M14 CARBOXYPEPTIDASE A,B"/>
    <property type="match status" value="1"/>
</dbReference>
<protein>
    <recommendedName>
        <fullName evidence="8">Peptidase M14 domain-containing protein</fullName>
    </recommendedName>
</protein>
<dbReference type="GO" id="GO:0008270">
    <property type="term" value="F:zinc ion binding"/>
    <property type="evidence" value="ECO:0007669"/>
    <property type="project" value="InterPro"/>
</dbReference>
<evidence type="ECO:0000256" key="3">
    <source>
        <dbReference type="ARBA" id="ARBA00022670"/>
    </source>
</evidence>
<feature type="domain" description="Peptidase M14" evidence="8">
    <location>
        <begin position="1"/>
        <end position="79"/>
    </location>
</feature>
<dbReference type="PROSITE" id="PS52035">
    <property type="entry name" value="PEPTIDASE_M14"/>
    <property type="match status" value="1"/>
</dbReference>
<dbReference type="InterPro" id="IPR000834">
    <property type="entry name" value="Peptidase_M14"/>
</dbReference>
<accession>A0A7R9PUB4</accession>
<organism evidence="9">
    <name type="scientific">Medioppia subpectinata</name>
    <dbReference type="NCBI Taxonomy" id="1979941"/>
    <lineage>
        <taxon>Eukaryota</taxon>
        <taxon>Metazoa</taxon>
        <taxon>Ecdysozoa</taxon>
        <taxon>Arthropoda</taxon>
        <taxon>Chelicerata</taxon>
        <taxon>Arachnida</taxon>
        <taxon>Acari</taxon>
        <taxon>Acariformes</taxon>
        <taxon>Sarcoptiformes</taxon>
        <taxon>Oribatida</taxon>
        <taxon>Brachypylina</taxon>
        <taxon>Oppioidea</taxon>
        <taxon>Oppiidae</taxon>
        <taxon>Medioppia</taxon>
    </lineage>
</organism>
<dbReference type="OrthoDB" id="3626597at2759"/>
<dbReference type="EMBL" id="CAJPIZ010000500">
    <property type="protein sequence ID" value="CAG2101593.1"/>
    <property type="molecule type" value="Genomic_DNA"/>
</dbReference>
<dbReference type="Proteomes" id="UP000759131">
    <property type="component" value="Unassembled WGS sequence"/>
</dbReference>
<reference evidence="9" key="1">
    <citation type="submission" date="2020-11" db="EMBL/GenBank/DDBJ databases">
        <authorList>
            <person name="Tran Van P."/>
        </authorList>
    </citation>
    <scope>NUCLEOTIDE SEQUENCE</scope>
</reference>
<evidence type="ECO:0000256" key="4">
    <source>
        <dbReference type="ARBA" id="ARBA00022801"/>
    </source>
</evidence>
<comment type="cofactor">
    <cofactor evidence="1">
        <name>Zn(2+)</name>
        <dbReference type="ChEBI" id="CHEBI:29105"/>
    </cofactor>
</comment>
<dbReference type="GO" id="GO:0006508">
    <property type="term" value="P:proteolysis"/>
    <property type="evidence" value="ECO:0007669"/>
    <property type="project" value="UniProtKB-KW"/>
</dbReference>
<dbReference type="GO" id="GO:0004181">
    <property type="term" value="F:metallocarboxypeptidase activity"/>
    <property type="evidence" value="ECO:0007669"/>
    <property type="project" value="InterPro"/>
</dbReference>
<evidence type="ECO:0000313" key="9">
    <source>
        <dbReference type="EMBL" id="CAD7621163.1"/>
    </source>
</evidence>
<evidence type="ECO:0000256" key="1">
    <source>
        <dbReference type="ARBA" id="ARBA00001947"/>
    </source>
</evidence>
<feature type="active site" description="Proton donor/acceptor" evidence="7">
    <location>
        <position position="45"/>
    </location>
</feature>
<evidence type="ECO:0000313" key="10">
    <source>
        <dbReference type="Proteomes" id="UP000759131"/>
    </source>
</evidence>
<evidence type="ECO:0000256" key="5">
    <source>
        <dbReference type="ARBA" id="ARBA00022833"/>
    </source>
</evidence>